<name>E1ZU00_CHLVA</name>
<feature type="compositionally biased region" description="Low complexity" evidence="1">
    <location>
        <begin position="32"/>
        <end position="50"/>
    </location>
</feature>
<dbReference type="GeneID" id="17350124"/>
<dbReference type="PANTHER" id="PTHR35750:SF1">
    <property type="entry name" value="PHOSPHOLIPID HYDROPEROXIDE GLUTATHIONE PEROXIDASE"/>
    <property type="match status" value="1"/>
</dbReference>
<protein>
    <submittedName>
        <fullName evidence="2">Uncharacterized protein</fullName>
    </submittedName>
</protein>
<evidence type="ECO:0000313" key="3">
    <source>
        <dbReference type="Proteomes" id="UP000008141"/>
    </source>
</evidence>
<evidence type="ECO:0000256" key="1">
    <source>
        <dbReference type="SAM" id="MobiDB-lite"/>
    </source>
</evidence>
<dbReference type="AlphaFoldDB" id="E1ZU00"/>
<evidence type="ECO:0000313" key="2">
    <source>
        <dbReference type="EMBL" id="EFN50693.1"/>
    </source>
</evidence>
<proteinExistence type="predicted"/>
<dbReference type="OrthoDB" id="550279at2759"/>
<feature type="compositionally biased region" description="Basic and acidic residues" evidence="1">
    <location>
        <begin position="94"/>
        <end position="106"/>
    </location>
</feature>
<sequence>MTVFASVKKWLGLGGEEEPVPASREAHDGRSSGQKQQRAGRAAAAAQSRQPPLTPPVLTEVAEGQGGIQGLDWFQQSMLRDSHGDCAQTFLEEPLSRQQREREQKQRQGQQGQPSGSSERPAVRQQKAAVLQNCSCRAKVAGPSDMLVDRGNVYVVPHGN</sequence>
<organism evidence="3">
    <name type="scientific">Chlorella variabilis</name>
    <name type="common">Green alga</name>
    <dbReference type="NCBI Taxonomy" id="554065"/>
    <lineage>
        <taxon>Eukaryota</taxon>
        <taxon>Viridiplantae</taxon>
        <taxon>Chlorophyta</taxon>
        <taxon>core chlorophytes</taxon>
        <taxon>Trebouxiophyceae</taxon>
        <taxon>Chlorellales</taxon>
        <taxon>Chlorellaceae</taxon>
        <taxon>Chlorella clade</taxon>
        <taxon>Chlorella</taxon>
    </lineage>
</organism>
<accession>E1ZU00</accession>
<dbReference type="KEGG" id="cvr:CHLNCDRAFT_142616"/>
<feature type="region of interest" description="Disordered" evidence="1">
    <location>
        <begin position="11"/>
        <end position="58"/>
    </location>
</feature>
<dbReference type="Proteomes" id="UP000008141">
    <property type="component" value="Unassembled WGS sequence"/>
</dbReference>
<reference evidence="2 3" key="1">
    <citation type="journal article" date="2010" name="Plant Cell">
        <title>The Chlorella variabilis NC64A genome reveals adaptation to photosymbiosis, coevolution with viruses, and cryptic sex.</title>
        <authorList>
            <person name="Blanc G."/>
            <person name="Duncan G."/>
            <person name="Agarkova I."/>
            <person name="Borodovsky M."/>
            <person name="Gurnon J."/>
            <person name="Kuo A."/>
            <person name="Lindquist E."/>
            <person name="Lucas S."/>
            <person name="Pangilinan J."/>
            <person name="Polle J."/>
            <person name="Salamov A."/>
            <person name="Terry A."/>
            <person name="Yamada T."/>
            <person name="Dunigan D.D."/>
            <person name="Grigoriev I.V."/>
            <person name="Claverie J.M."/>
            <person name="Van Etten J.L."/>
        </authorList>
    </citation>
    <scope>NUCLEOTIDE SEQUENCE [LARGE SCALE GENOMIC DNA]</scope>
    <source>
        <strain evidence="2 3">NC64A</strain>
    </source>
</reference>
<gene>
    <name evidence="2" type="ORF">CHLNCDRAFT_142616</name>
</gene>
<dbReference type="InParanoid" id="E1ZU00"/>
<dbReference type="EMBL" id="GL433877">
    <property type="protein sequence ID" value="EFN50693.1"/>
    <property type="molecule type" value="Genomic_DNA"/>
</dbReference>
<feature type="compositionally biased region" description="Low complexity" evidence="1">
    <location>
        <begin position="107"/>
        <end position="120"/>
    </location>
</feature>
<feature type="region of interest" description="Disordered" evidence="1">
    <location>
        <begin position="85"/>
        <end position="128"/>
    </location>
</feature>
<keyword evidence="3" id="KW-1185">Reference proteome</keyword>
<dbReference type="PANTHER" id="PTHR35750">
    <property type="entry name" value="PHOSPHOLIPID HYDROPEROXIDE GLUTATHIONE PEROXIDASE"/>
    <property type="match status" value="1"/>
</dbReference>
<dbReference type="RefSeq" id="XP_005842805.1">
    <property type="nucleotide sequence ID" value="XM_005842743.1"/>
</dbReference>